<gene>
    <name evidence="2" type="primary">LOC106780256</name>
</gene>
<evidence type="ECO:0000313" key="2">
    <source>
        <dbReference type="RefSeq" id="XP_022632658.1"/>
    </source>
</evidence>
<protein>
    <submittedName>
        <fullName evidence="2">Uncharacterized protein LOC106780256</fullName>
    </submittedName>
</protein>
<dbReference type="AlphaFoldDB" id="A0A3Q0EL70"/>
<keyword evidence="1" id="KW-1185">Reference proteome</keyword>
<accession>A0A3Q0EL70</accession>
<dbReference type="OrthoDB" id="1937322at2759"/>
<dbReference type="KEGG" id="vra:106780256"/>
<reference evidence="2" key="1">
    <citation type="submission" date="2025-08" db="UniProtKB">
        <authorList>
            <consortium name="RefSeq"/>
        </authorList>
    </citation>
    <scope>IDENTIFICATION</scope>
    <source>
        <tissue evidence="2">Leaf</tissue>
    </source>
</reference>
<dbReference type="RefSeq" id="XP_022632658.1">
    <property type="nucleotide sequence ID" value="XM_022776937.1"/>
</dbReference>
<dbReference type="GeneID" id="106780256"/>
<organism evidence="1 2">
    <name type="scientific">Vigna radiata var. radiata</name>
    <name type="common">Mung bean</name>
    <name type="synonym">Phaseolus aureus</name>
    <dbReference type="NCBI Taxonomy" id="3916"/>
    <lineage>
        <taxon>Eukaryota</taxon>
        <taxon>Viridiplantae</taxon>
        <taxon>Streptophyta</taxon>
        <taxon>Embryophyta</taxon>
        <taxon>Tracheophyta</taxon>
        <taxon>Spermatophyta</taxon>
        <taxon>Magnoliopsida</taxon>
        <taxon>eudicotyledons</taxon>
        <taxon>Gunneridae</taxon>
        <taxon>Pentapetalae</taxon>
        <taxon>rosids</taxon>
        <taxon>fabids</taxon>
        <taxon>Fabales</taxon>
        <taxon>Fabaceae</taxon>
        <taxon>Papilionoideae</taxon>
        <taxon>50 kb inversion clade</taxon>
        <taxon>NPAAA clade</taxon>
        <taxon>indigoferoid/millettioid clade</taxon>
        <taxon>Phaseoleae</taxon>
        <taxon>Vigna</taxon>
    </lineage>
</organism>
<dbReference type="Proteomes" id="UP000087766">
    <property type="component" value="Unplaced"/>
</dbReference>
<name>A0A3Q0EL70_VIGRR</name>
<proteinExistence type="predicted"/>
<sequence length="116" mass="13362">MQAFEEVLPRVDHRFCTFTQISGKISWKAAKADDVECSYNNSSTSLGNRNDQIKGSEPRGLQIPYKIPPRYWSRSRFTTTVKCDTLVNNMSEAFNSVLVHTRSKPIITMLEEIRLY</sequence>
<evidence type="ECO:0000313" key="1">
    <source>
        <dbReference type="Proteomes" id="UP000087766"/>
    </source>
</evidence>